<dbReference type="EMBL" id="OY731408">
    <property type="protein sequence ID" value="CAJ1979288.1"/>
    <property type="molecule type" value="Genomic_DNA"/>
</dbReference>
<dbReference type="AlphaFoldDB" id="A0AA86W6H2"/>
<evidence type="ECO:0000313" key="2">
    <source>
        <dbReference type="EMBL" id="CAJ1979288.1"/>
    </source>
</evidence>
<proteinExistence type="predicted"/>
<keyword evidence="3" id="KW-1185">Reference proteome</keyword>
<gene>
    <name evidence="2" type="ORF">AYBTSS11_LOCUS31502</name>
</gene>
<reference evidence="2" key="1">
    <citation type="submission" date="2023-10" db="EMBL/GenBank/DDBJ databases">
        <authorList>
            <person name="Domelevo Entfellner J.-B."/>
        </authorList>
    </citation>
    <scope>NUCLEOTIDE SEQUENCE</scope>
</reference>
<protein>
    <submittedName>
        <fullName evidence="2">Uncharacterized protein</fullName>
    </submittedName>
</protein>
<evidence type="ECO:0000313" key="3">
    <source>
        <dbReference type="Proteomes" id="UP001189624"/>
    </source>
</evidence>
<dbReference type="Gramene" id="rna-AYBTSS11_LOCUS31502">
    <property type="protein sequence ID" value="CAJ1979288.1"/>
    <property type="gene ID" value="gene-AYBTSS11_LOCUS31502"/>
</dbReference>
<evidence type="ECO:0000256" key="1">
    <source>
        <dbReference type="SAM" id="Phobius"/>
    </source>
</evidence>
<dbReference type="Proteomes" id="UP001189624">
    <property type="component" value="Chromosome 11"/>
</dbReference>
<accession>A0AA86W6H2</accession>
<keyword evidence="1" id="KW-1133">Transmembrane helix</keyword>
<organism evidence="2 3">
    <name type="scientific">Sphenostylis stenocarpa</name>
    <dbReference type="NCBI Taxonomy" id="92480"/>
    <lineage>
        <taxon>Eukaryota</taxon>
        <taxon>Viridiplantae</taxon>
        <taxon>Streptophyta</taxon>
        <taxon>Embryophyta</taxon>
        <taxon>Tracheophyta</taxon>
        <taxon>Spermatophyta</taxon>
        <taxon>Magnoliopsida</taxon>
        <taxon>eudicotyledons</taxon>
        <taxon>Gunneridae</taxon>
        <taxon>Pentapetalae</taxon>
        <taxon>rosids</taxon>
        <taxon>fabids</taxon>
        <taxon>Fabales</taxon>
        <taxon>Fabaceae</taxon>
        <taxon>Papilionoideae</taxon>
        <taxon>50 kb inversion clade</taxon>
        <taxon>NPAAA clade</taxon>
        <taxon>indigoferoid/millettioid clade</taxon>
        <taxon>Phaseoleae</taxon>
        <taxon>Sphenostylis</taxon>
    </lineage>
</organism>
<name>A0AA86W6H2_9FABA</name>
<feature type="transmembrane region" description="Helical" evidence="1">
    <location>
        <begin position="18"/>
        <end position="35"/>
    </location>
</feature>
<keyword evidence="1" id="KW-0812">Transmembrane</keyword>
<sequence length="57" mass="6867">MAQEVKGDVWKEMKVRDIIFLAMAMGLGSHFLEFQRQNKERGGRREVEYVDYKLFER</sequence>
<keyword evidence="1" id="KW-0472">Membrane</keyword>